<feature type="domain" description="AB hydrolase-1" evidence="1">
    <location>
        <begin position="24"/>
        <end position="139"/>
    </location>
</feature>
<dbReference type="Gene3D" id="3.40.50.1820">
    <property type="entry name" value="alpha/beta hydrolase"/>
    <property type="match status" value="1"/>
</dbReference>
<reference evidence="2 3" key="1">
    <citation type="submission" date="2020-08" db="EMBL/GenBank/DDBJ databases">
        <title>Genomic Encyclopedia of Archaeal and Bacterial Type Strains, Phase II (KMG-II): from individual species to whole genera.</title>
        <authorList>
            <person name="Goeker M."/>
        </authorList>
    </citation>
    <scope>NUCLEOTIDE SEQUENCE [LARGE SCALE GENOMIC DNA]</scope>
    <source>
        <strain evidence="2 3">DSM 43850</strain>
    </source>
</reference>
<accession>A0ABR6BJM4</accession>
<dbReference type="SUPFAM" id="SSF53474">
    <property type="entry name" value="alpha/beta-Hydrolases"/>
    <property type="match status" value="1"/>
</dbReference>
<evidence type="ECO:0000313" key="3">
    <source>
        <dbReference type="Proteomes" id="UP000517916"/>
    </source>
</evidence>
<evidence type="ECO:0000259" key="1">
    <source>
        <dbReference type="Pfam" id="PF00561"/>
    </source>
</evidence>
<name>A0ABR6BJM4_9PSEU</name>
<evidence type="ECO:0000313" key="2">
    <source>
        <dbReference type="EMBL" id="MBA8927091.1"/>
    </source>
</evidence>
<dbReference type="PROSITE" id="PS51257">
    <property type="entry name" value="PROKAR_LIPOPROTEIN"/>
    <property type="match status" value="1"/>
</dbReference>
<dbReference type="PANTHER" id="PTHR43689">
    <property type="entry name" value="HYDROLASE"/>
    <property type="match status" value="1"/>
</dbReference>
<dbReference type="InterPro" id="IPR000073">
    <property type="entry name" value="AB_hydrolase_1"/>
</dbReference>
<keyword evidence="3" id="KW-1185">Reference proteome</keyword>
<dbReference type="PANTHER" id="PTHR43689:SF8">
    <property type="entry name" value="ALPHA_BETA-HYDROLASES SUPERFAMILY PROTEIN"/>
    <property type="match status" value="1"/>
</dbReference>
<dbReference type="RefSeq" id="WP_035976754.1">
    <property type="nucleotide sequence ID" value="NZ_BAAABQ010000057.1"/>
</dbReference>
<dbReference type="EMBL" id="JACJID010000003">
    <property type="protein sequence ID" value="MBA8927091.1"/>
    <property type="molecule type" value="Genomic_DNA"/>
</dbReference>
<protein>
    <submittedName>
        <fullName evidence="2">Pimeloyl-ACP methyl ester carboxylesterase</fullName>
    </submittedName>
</protein>
<proteinExistence type="predicted"/>
<gene>
    <name evidence="2" type="ORF">BC739_004297</name>
</gene>
<dbReference type="InterPro" id="IPR029058">
    <property type="entry name" value="AB_hydrolase_fold"/>
</dbReference>
<sequence>MPVVETRNGPVEHFFIDGDPDLAPLVFLHGGLGCTASWGRFPSLLAAETGRRALLFSRIGSGYSGPATRPKTARYVHEEGQEALPELLDLLDVRRPVFVGHSDGGSMGLLYAAIRPVEAVVALGPHLYFEEQNRLGILAAQQSYADGPLARKMGLVHRDPKSVFDRWSQVWLSEEFSRWNIEADVAAVTDPVLMIQGDRDEYGSLDQLDALERSVSGPVKRVVPEGVDHYPHLVCPDLVIEQTCVFLAEHANRTQKAEELS</sequence>
<dbReference type="Pfam" id="PF00561">
    <property type="entry name" value="Abhydrolase_1"/>
    <property type="match status" value="1"/>
</dbReference>
<organism evidence="2 3">
    <name type="scientific">Kutzneria viridogrisea</name>
    <dbReference type="NCBI Taxonomy" id="47990"/>
    <lineage>
        <taxon>Bacteria</taxon>
        <taxon>Bacillati</taxon>
        <taxon>Actinomycetota</taxon>
        <taxon>Actinomycetes</taxon>
        <taxon>Pseudonocardiales</taxon>
        <taxon>Pseudonocardiaceae</taxon>
        <taxon>Kutzneria</taxon>
    </lineage>
</organism>
<dbReference type="Proteomes" id="UP000517916">
    <property type="component" value="Unassembled WGS sequence"/>
</dbReference>
<comment type="caution">
    <text evidence="2">The sequence shown here is derived from an EMBL/GenBank/DDBJ whole genome shotgun (WGS) entry which is preliminary data.</text>
</comment>